<name>H5T996_9ALTE</name>
<accession>H5T996</accession>
<reference evidence="1 2" key="1">
    <citation type="journal article" date="2012" name="J. Bacteriol.">
        <title>Genome sequence of proteorhodopsin-containing sea ice bacterium Glaciecola punicea ACAM 611T.</title>
        <authorList>
            <person name="Qin Q.-L."/>
            <person name="Xie B.-B."/>
            <person name="Shu Y.-L."/>
            <person name="Rong J.-C."/>
            <person name="Zhao D.-L."/>
            <person name="Zhang X.-Y."/>
            <person name="Chen X.-L."/>
            <person name="Zhou B.-C."/>
            <person name="Zhanga Y.-Z."/>
        </authorList>
    </citation>
    <scope>NUCLEOTIDE SEQUENCE [LARGE SCALE GENOMIC DNA]</scope>
    <source>
        <strain evidence="1 2">ACAM 611</strain>
    </source>
</reference>
<evidence type="ECO:0000313" key="1">
    <source>
        <dbReference type="EMBL" id="GAB54873.1"/>
    </source>
</evidence>
<dbReference type="STRING" id="56804.BAE46_00055"/>
<reference evidence="1 2" key="2">
    <citation type="journal article" date="2017" name="Antonie Van Leeuwenhoek">
        <title>Rhizobium rhizosphaerae sp. nov., a novel species isolated from rice rhizosphere.</title>
        <authorList>
            <person name="Zhao J.J."/>
            <person name="Zhang J."/>
            <person name="Zhang R.J."/>
            <person name="Zhang C.W."/>
            <person name="Yin H.Q."/>
            <person name="Zhang X.X."/>
        </authorList>
    </citation>
    <scope>NUCLEOTIDE SEQUENCE [LARGE SCALE GENOMIC DNA]</scope>
    <source>
        <strain evidence="1 2">ACAM 611</strain>
    </source>
</reference>
<dbReference type="InterPro" id="IPR016035">
    <property type="entry name" value="Acyl_Trfase/lysoPLipase"/>
</dbReference>
<dbReference type="SUPFAM" id="SSF52151">
    <property type="entry name" value="FabD/lysophospholipase-like"/>
    <property type="match status" value="1"/>
</dbReference>
<dbReference type="OrthoDB" id="8586159at2"/>
<gene>
    <name evidence="1" type="ORF">GPUN_0734</name>
</gene>
<comment type="caution">
    <text evidence="1">The sequence shown here is derived from an EMBL/GenBank/DDBJ whole genome shotgun (WGS) entry which is preliminary data.</text>
</comment>
<keyword evidence="2" id="KW-1185">Reference proteome</keyword>
<dbReference type="eggNOG" id="COG1752">
    <property type="taxonomic scope" value="Bacteria"/>
</dbReference>
<sequence length="355" mass="39052">MQALSFYAGKTAMARIQAEGLTPSMFSAFLGASGGPKWFVLAGLDKVVFNEFMHKSPQHVDIIGSSAGAFRATCFAQDDPCAAITRLADCYSTLVYSEEPSVKEITQKGIELLDFMVGKNGVKEVLASNTKSLHIVVARCHGLTASEKKLKQLAGLALAAGRNALSRRKLASSFTRVIFSSNKKGFAFSEKNPIKTEQGLLTPENFLDCLMASGSIPAVIEGVKNIAGVPNGTFRDGGIIDYHFDMKIDTPNLVLYPHFYATPTPGWFDKSLKSRACHPKSYDNVLLIAPSDEFVAKLPYAKIPDRKDFTEIPAQERIAYWTRVIKESDRLAEHFLNVVEHSEPGQFIKPINLQR</sequence>
<organism evidence="1 2">
    <name type="scientific">Glaciecola punicea ACAM 611</name>
    <dbReference type="NCBI Taxonomy" id="1121923"/>
    <lineage>
        <taxon>Bacteria</taxon>
        <taxon>Pseudomonadati</taxon>
        <taxon>Pseudomonadota</taxon>
        <taxon>Gammaproteobacteria</taxon>
        <taxon>Alteromonadales</taxon>
        <taxon>Alteromonadaceae</taxon>
        <taxon>Glaciecola</taxon>
    </lineage>
</organism>
<evidence type="ECO:0008006" key="3">
    <source>
        <dbReference type="Google" id="ProtNLM"/>
    </source>
</evidence>
<protein>
    <recommendedName>
        <fullName evidence="3">PNPLA domain-containing protein</fullName>
    </recommendedName>
</protein>
<dbReference type="Proteomes" id="UP000053586">
    <property type="component" value="Unassembled WGS sequence"/>
</dbReference>
<dbReference type="AlphaFoldDB" id="H5T996"/>
<evidence type="ECO:0000313" key="2">
    <source>
        <dbReference type="Proteomes" id="UP000053586"/>
    </source>
</evidence>
<dbReference type="RefSeq" id="WP_006003419.1">
    <property type="nucleotide sequence ID" value="NZ_BAET01000007.1"/>
</dbReference>
<proteinExistence type="predicted"/>
<dbReference type="EMBL" id="BAET01000007">
    <property type="protein sequence ID" value="GAB54873.1"/>
    <property type="molecule type" value="Genomic_DNA"/>
</dbReference>